<comment type="caution">
    <text evidence="2">The sequence shown here is derived from an EMBL/GenBank/DDBJ whole genome shotgun (WGS) entry which is preliminary data.</text>
</comment>
<feature type="compositionally biased region" description="Polar residues" evidence="1">
    <location>
        <begin position="48"/>
        <end position="66"/>
    </location>
</feature>
<feature type="region of interest" description="Disordered" evidence="1">
    <location>
        <begin position="347"/>
        <end position="367"/>
    </location>
</feature>
<feature type="region of interest" description="Disordered" evidence="1">
    <location>
        <begin position="92"/>
        <end position="135"/>
    </location>
</feature>
<gene>
    <name evidence="2" type="ORF">NCWK1_0557</name>
</gene>
<reference evidence="3" key="1">
    <citation type="journal article" date="2018" name="Genome Announc.">
        <title>Draft Genome Sequence of the Nitrogen-Fixing and Hormogonia-Inducing Cyanobacterium Nostoc cycadae Strain WK-1, Isolated from the Coralloid Roots of Cycas revoluta.</title>
        <authorList>
            <person name="Kanesaki Y."/>
            <person name="Hirose M."/>
            <person name="Hirose Y."/>
            <person name="Fujisawa T."/>
            <person name="Nakamura Y."/>
            <person name="Watanabe S."/>
            <person name="Matsunaga S."/>
            <person name="Uchida H."/>
            <person name="Murakami A."/>
        </authorList>
    </citation>
    <scope>NUCLEOTIDE SEQUENCE [LARGE SCALE GENOMIC DNA]</scope>
    <source>
        <strain evidence="3">WK-1</strain>
    </source>
</reference>
<accession>A0A2H6LC65</accession>
<proteinExistence type="predicted"/>
<dbReference type="Proteomes" id="UP000236527">
    <property type="component" value="Unassembled WGS sequence"/>
</dbReference>
<dbReference type="EMBL" id="BDGE01000010">
    <property type="protein sequence ID" value="GBE90837.1"/>
    <property type="molecule type" value="Genomic_DNA"/>
</dbReference>
<sequence>MGLINESQRDKAQVQPTQGKLPKVNAAQVEKEVPVVDGVQQPVEFSAESANVQPQPQPTEGLSNAVPTEANLPVPANIGLSEDTLQEQFANTSDTPLSNQQFRSELNPNPRTSELSPLEQTIGSPFGTQEPPELPGLSTPPVNQPITVPELTSLYSPVKEQGLSPYAPQVVNSQLPTIYETTPSSNALSAANRLFAQEVNRYTAEQQQTEVDNLSKVKFAQQALDTLANTPDVDKPWRSSFTGFLSDVFFGSEQARKRTEQGNFSPLAGEFGRQGAGVGGFLKYALNSTINIPLAIYGEKRKQDYQAIEDLRKAGVNIARYSPDRDPLVGFNVDAANQQGNLIGRALTGDDVGDTNDPKASTSTNTGRVFYSPRRQEGQKFYEDPLGLAIEVGVNLFNPVDEANLVGRAIGEGVGFAAKKAGQVIFRRNAPKITGLSSAQSATQEVTQAVVKETPEIAPVYRSIPSAPAAANPVKITRVENGSATVSQRLVPPVFDPSLVPPANLKPVLPVPKSNPASVVLEVGIGSPGLRLSELGSLELRPYKTIVNQLQTSKPQLLETYTGKTWEELKDHLAQFSDVDVSELGVVGSKLTDEANVLTKDDLATAAEELAAYKQLTEVPLQRLDDYFGETVDFGRKADEGLGLRRYTLDEVDDILSNGGLPNFHPKALDSLPEAFSKLLRAGDYERFTEALGRAGENVGETLAKLTDAHNLILSTPVPVNAVKPTKALTQLPSDLYHGTALADFNPSYNLSIFGSRGELGSGLYLTNSKQIASDYALARVSENVNPQTLDLDLSPGVYQLQSTLERTLDARASIPSNDVFFRELSVGLPEELQAPLKQALSKGKTTTYNGYLTKLEASLPKANLQPSEDTLQSLQTTVSNNLRRLGYDSVYDSKSGFALVLDETKVSSTSVQKLPSPTADLAAIARYNADAYASKYYPNRLTTDANLRDSTTKVLNQLRARVDEKLGEVQQQLIDRLDEVDGILPKLTEDVAQTTSKPKSAQEALQELGDDFGCG</sequence>
<name>A0A2H6LC65_9NOSO</name>
<protein>
    <submittedName>
        <fullName evidence="2">Uncharacterized protein</fullName>
    </submittedName>
</protein>
<feature type="region of interest" description="Disordered" evidence="1">
    <location>
        <begin position="41"/>
        <end position="76"/>
    </location>
</feature>
<organism evidence="2 3">
    <name type="scientific">Nostoc cycadae WK-1</name>
    <dbReference type="NCBI Taxonomy" id="1861711"/>
    <lineage>
        <taxon>Bacteria</taxon>
        <taxon>Bacillati</taxon>
        <taxon>Cyanobacteriota</taxon>
        <taxon>Cyanophyceae</taxon>
        <taxon>Nostocales</taxon>
        <taxon>Nostocaceae</taxon>
        <taxon>Nostoc</taxon>
    </lineage>
</organism>
<dbReference type="AlphaFoldDB" id="A0A2H6LC65"/>
<evidence type="ECO:0000256" key="1">
    <source>
        <dbReference type="SAM" id="MobiDB-lite"/>
    </source>
</evidence>
<evidence type="ECO:0000313" key="2">
    <source>
        <dbReference type="EMBL" id="GBE90837.1"/>
    </source>
</evidence>
<evidence type="ECO:0000313" key="3">
    <source>
        <dbReference type="Proteomes" id="UP000236527"/>
    </source>
</evidence>
<keyword evidence="3" id="KW-1185">Reference proteome</keyword>
<feature type="region of interest" description="Disordered" evidence="1">
    <location>
        <begin position="1"/>
        <end position="26"/>
    </location>
</feature>
<feature type="region of interest" description="Disordered" evidence="1">
    <location>
        <begin position="995"/>
        <end position="1016"/>
    </location>
</feature>
<feature type="compositionally biased region" description="Polar residues" evidence="1">
    <location>
        <begin position="92"/>
        <end position="127"/>
    </location>
</feature>
<dbReference type="RefSeq" id="WP_103123651.1">
    <property type="nucleotide sequence ID" value="NZ_DF978422.1"/>
</dbReference>
<feature type="compositionally biased region" description="Polar residues" evidence="1">
    <location>
        <begin position="358"/>
        <end position="367"/>
    </location>
</feature>